<dbReference type="EC" id="2.7.1.24" evidence="5 6"/>
<dbReference type="PANTHER" id="PTHR10695:SF46">
    <property type="entry name" value="BIFUNCTIONAL COENZYME A SYNTHASE-RELATED"/>
    <property type="match status" value="1"/>
</dbReference>
<comment type="catalytic activity">
    <reaction evidence="5">
        <text>3'-dephospho-CoA + ATP = ADP + CoA + H(+)</text>
        <dbReference type="Rhea" id="RHEA:18245"/>
        <dbReference type="ChEBI" id="CHEBI:15378"/>
        <dbReference type="ChEBI" id="CHEBI:30616"/>
        <dbReference type="ChEBI" id="CHEBI:57287"/>
        <dbReference type="ChEBI" id="CHEBI:57328"/>
        <dbReference type="ChEBI" id="CHEBI:456216"/>
        <dbReference type="EC" id="2.7.1.24"/>
    </reaction>
</comment>
<dbReference type="AlphaFoldDB" id="A0A5C6W2W5"/>
<comment type="subcellular location">
    <subcellularLocation>
        <location evidence="5">Cytoplasm</location>
    </subcellularLocation>
</comment>
<keyword evidence="5" id="KW-0963">Cytoplasm</keyword>
<organism evidence="7 8">
    <name type="scientific">Metabacillus litoralis</name>
    <dbReference type="NCBI Taxonomy" id="152268"/>
    <lineage>
        <taxon>Bacteria</taxon>
        <taxon>Bacillati</taxon>
        <taxon>Bacillota</taxon>
        <taxon>Bacilli</taxon>
        <taxon>Bacillales</taxon>
        <taxon>Bacillaceae</taxon>
        <taxon>Metabacillus</taxon>
    </lineage>
</organism>
<dbReference type="Gene3D" id="3.40.50.300">
    <property type="entry name" value="P-loop containing nucleotide triphosphate hydrolases"/>
    <property type="match status" value="1"/>
</dbReference>
<accession>A0A5C6W2W5</accession>
<dbReference type="PROSITE" id="PS51219">
    <property type="entry name" value="DPCK"/>
    <property type="match status" value="1"/>
</dbReference>
<dbReference type="NCBIfam" id="TIGR00152">
    <property type="entry name" value="dephospho-CoA kinase"/>
    <property type="match status" value="1"/>
</dbReference>
<keyword evidence="4 5" id="KW-0173">Coenzyme A biosynthesis</keyword>
<proteinExistence type="inferred from homology"/>
<keyword evidence="2 5" id="KW-0547">Nucleotide-binding</keyword>
<evidence type="ECO:0000256" key="4">
    <source>
        <dbReference type="ARBA" id="ARBA00022993"/>
    </source>
</evidence>
<dbReference type="FunFam" id="3.40.50.300:FF:000485">
    <property type="entry name" value="Dephospho-CoA kinase CAB5"/>
    <property type="match status" value="1"/>
</dbReference>
<dbReference type="CDD" id="cd02022">
    <property type="entry name" value="DPCK"/>
    <property type="match status" value="1"/>
</dbReference>
<comment type="pathway">
    <text evidence="5">Cofactor biosynthesis; coenzyme A biosynthesis; CoA from (R)-pantothenate: step 5/5.</text>
</comment>
<dbReference type="Pfam" id="PF01121">
    <property type="entry name" value="CoaE"/>
    <property type="match status" value="1"/>
</dbReference>
<dbReference type="PANTHER" id="PTHR10695">
    <property type="entry name" value="DEPHOSPHO-COA KINASE-RELATED"/>
    <property type="match status" value="1"/>
</dbReference>
<dbReference type="GO" id="GO:0015937">
    <property type="term" value="P:coenzyme A biosynthetic process"/>
    <property type="evidence" value="ECO:0007669"/>
    <property type="project" value="UniProtKB-UniRule"/>
</dbReference>
<protein>
    <recommendedName>
        <fullName evidence="5 6">Dephospho-CoA kinase</fullName>
        <ecNumber evidence="5 6">2.7.1.24</ecNumber>
    </recommendedName>
    <alternativeName>
        <fullName evidence="5">Dephosphocoenzyme A kinase</fullName>
    </alternativeName>
</protein>
<evidence type="ECO:0000256" key="5">
    <source>
        <dbReference type="HAMAP-Rule" id="MF_00376"/>
    </source>
</evidence>
<evidence type="ECO:0000256" key="3">
    <source>
        <dbReference type="ARBA" id="ARBA00022840"/>
    </source>
</evidence>
<dbReference type="SUPFAM" id="SSF52540">
    <property type="entry name" value="P-loop containing nucleoside triphosphate hydrolases"/>
    <property type="match status" value="1"/>
</dbReference>
<keyword evidence="3 5" id="KW-0067">ATP-binding</keyword>
<dbReference type="GO" id="GO:0005524">
    <property type="term" value="F:ATP binding"/>
    <property type="evidence" value="ECO:0007669"/>
    <property type="project" value="UniProtKB-UniRule"/>
</dbReference>
<gene>
    <name evidence="5" type="primary">coaE</name>
    <name evidence="7" type="ORF">FS935_14060</name>
</gene>
<reference evidence="7 8" key="1">
    <citation type="journal article" date="2005" name="Int. J. Syst. Evol. Microbiol.">
        <title>Bacillus litoralis sp. nov., isolated from a tidal flat of the Yellow Sea in Korea.</title>
        <authorList>
            <person name="Yoon J.H."/>
            <person name="Oh T.K."/>
        </authorList>
    </citation>
    <scope>NUCLEOTIDE SEQUENCE [LARGE SCALE GENOMIC DNA]</scope>
    <source>
        <strain evidence="7 8">SW-211</strain>
    </source>
</reference>
<evidence type="ECO:0000313" key="7">
    <source>
        <dbReference type="EMBL" id="TXC90180.1"/>
    </source>
</evidence>
<comment type="caution">
    <text evidence="7">The sequence shown here is derived from an EMBL/GenBank/DDBJ whole genome shotgun (WGS) entry which is preliminary data.</text>
</comment>
<feature type="binding site" evidence="5">
    <location>
        <begin position="12"/>
        <end position="17"/>
    </location>
    <ligand>
        <name>ATP</name>
        <dbReference type="ChEBI" id="CHEBI:30616"/>
    </ligand>
</feature>
<dbReference type="RefSeq" id="WP_146949281.1">
    <property type="nucleotide sequence ID" value="NZ_VOQF01000007.1"/>
</dbReference>
<sequence>MTIVIGLTGGIASGKSTISSMLQEKGIRVVDADHIARVVVEVGEPAYNQIVEEFGIEILKEDKTINREKLGTIIFSDENKRQTLNSIVHPAVRKEMLKQVEEEKNKQSNAVVLDIPLLFESKLTHIVDKTLLVYVDQETQMKRLMKRNGYNEEEAKMRMDSQLPLYEKRELSDYIIDNNGSIESTKKQLNDLLEKIL</sequence>
<keyword evidence="5 7" id="KW-0808">Transferase</keyword>
<comment type="function">
    <text evidence="5">Catalyzes the phosphorylation of the 3'-hydroxyl group of dephosphocoenzyme A to form coenzyme A.</text>
</comment>
<keyword evidence="8" id="KW-1185">Reference proteome</keyword>
<keyword evidence="5 7" id="KW-0418">Kinase</keyword>
<evidence type="ECO:0000256" key="2">
    <source>
        <dbReference type="ARBA" id="ARBA00022741"/>
    </source>
</evidence>
<dbReference type="GO" id="GO:0005737">
    <property type="term" value="C:cytoplasm"/>
    <property type="evidence" value="ECO:0007669"/>
    <property type="project" value="UniProtKB-SubCell"/>
</dbReference>
<comment type="similarity">
    <text evidence="1 5">Belongs to the CoaE family.</text>
</comment>
<dbReference type="GO" id="GO:0004140">
    <property type="term" value="F:dephospho-CoA kinase activity"/>
    <property type="evidence" value="ECO:0007669"/>
    <property type="project" value="UniProtKB-UniRule"/>
</dbReference>
<evidence type="ECO:0000256" key="1">
    <source>
        <dbReference type="ARBA" id="ARBA00009018"/>
    </source>
</evidence>
<dbReference type="InterPro" id="IPR027417">
    <property type="entry name" value="P-loop_NTPase"/>
</dbReference>
<dbReference type="InterPro" id="IPR001977">
    <property type="entry name" value="Depp_CoAkinase"/>
</dbReference>
<dbReference type="OrthoDB" id="9812943at2"/>
<evidence type="ECO:0000256" key="6">
    <source>
        <dbReference type="NCBIfam" id="TIGR00152"/>
    </source>
</evidence>
<name>A0A5C6W2W5_9BACI</name>
<dbReference type="HAMAP" id="MF_00376">
    <property type="entry name" value="Dephospho_CoA_kinase"/>
    <property type="match status" value="1"/>
</dbReference>
<dbReference type="UniPathway" id="UPA00241">
    <property type="reaction ID" value="UER00356"/>
</dbReference>
<dbReference type="EMBL" id="VOQF01000007">
    <property type="protein sequence ID" value="TXC90180.1"/>
    <property type="molecule type" value="Genomic_DNA"/>
</dbReference>
<dbReference type="Proteomes" id="UP000321363">
    <property type="component" value="Unassembled WGS sequence"/>
</dbReference>
<evidence type="ECO:0000313" key="8">
    <source>
        <dbReference type="Proteomes" id="UP000321363"/>
    </source>
</evidence>